<proteinExistence type="predicted"/>
<dbReference type="RefSeq" id="WP_006161523.1">
    <property type="nucleotide sequence ID" value="NZ_AHJE01000082.1"/>
</dbReference>
<accession>H1SCF5</accession>
<gene>
    <name evidence="2" type="ORF">OR16_29514</name>
</gene>
<dbReference type="AlphaFoldDB" id="H1SCF5"/>
<dbReference type="Proteomes" id="UP000005808">
    <property type="component" value="Unassembled WGS sequence"/>
</dbReference>
<dbReference type="PATRIC" id="fig|1127483.3.peg.5890"/>
<feature type="compositionally biased region" description="Basic and acidic residues" evidence="1">
    <location>
        <begin position="1"/>
        <end position="16"/>
    </location>
</feature>
<evidence type="ECO:0000313" key="3">
    <source>
        <dbReference type="Proteomes" id="UP000005808"/>
    </source>
</evidence>
<name>H1SCF5_9BURK</name>
<protein>
    <recommendedName>
        <fullName evidence="4">MarR family transcriptional regulator</fullName>
    </recommendedName>
</protein>
<feature type="region of interest" description="Disordered" evidence="1">
    <location>
        <begin position="1"/>
        <end position="21"/>
    </location>
</feature>
<organism evidence="2 3">
    <name type="scientific">Cupriavidus basilensis OR16</name>
    <dbReference type="NCBI Taxonomy" id="1127483"/>
    <lineage>
        <taxon>Bacteria</taxon>
        <taxon>Pseudomonadati</taxon>
        <taxon>Pseudomonadota</taxon>
        <taxon>Betaproteobacteria</taxon>
        <taxon>Burkholderiales</taxon>
        <taxon>Burkholderiaceae</taxon>
        <taxon>Cupriavidus</taxon>
    </lineage>
</organism>
<reference evidence="2 3" key="1">
    <citation type="journal article" date="2012" name="J. Bacteriol.">
        <title>De Novo Genome Project of Cupriavidus basilensis OR16.</title>
        <authorList>
            <person name="Cserhati M."/>
            <person name="Kriszt B."/>
            <person name="Szoboszlay S."/>
            <person name="Toth A."/>
            <person name="Szabo I."/>
            <person name="Tancsics A."/>
            <person name="Nagy I."/>
            <person name="Horvath B."/>
            <person name="Nagy I."/>
            <person name="Kukolya J."/>
        </authorList>
    </citation>
    <scope>NUCLEOTIDE SEQUENCE [LARGE SCALE GENOMIC DNA]</scope>
    <source>
        <strain evidence="2 3">OR16</strain>
    </source>
</reference>
<evidence type="ECO:0000256" key="1">
    <source>
        <dbReference type="SAM" id="MobiDB-lite"/>
    </source>
</evidence>
<comment type="caution">
    <text evidence="2">The sequence shown here is derived from an EMBL/GenBank/DDBJ whole genome shotgun (WGS) entry which is preliminary data.</text>
</comment>
<sequence>MRLAKGNEQDRGRDARLPASSHPGNLLEFLAWVGAKPRTFADTMEAWRTSCPRLSAWEDATTAGLVGMTSQPGVPRAQAIVELTAKGRAALRLARPPAVPPAPDLPKH</sequence>
<evidence type="ECO:0008006" key="4">
    <source>
        <dbReference type="Google" id="ProtNLM"/>
    </source>
</evidence>
<evidence type="ECO:0000313" key="2">
    <source>
        <dbReference type="EMBL" id="EHP39780.1"/>
    </source>
</evidence>
<dbReference type="EMBL" id="AHJE01000082">
    <property type="protein sequence ID" value="EHP39780.1"/>
    <property type="molecule type" value="Genomic_DNA"/>
</dbReference>